<dbReference type="PROSITE" id="PS51192">
    <property type="entry name" value="HELICASE_ATP_BIND_1"/>
    <property type="match status" value="1"/>
</dbReference>
<evidence type="ECO:0000256" key="4">
    <source>
        <dbReference type="ARBA" id="ARBA00022840"/>
    </source>
</evidence>
<dbReference type="Pfam" id="PF00271">
    <property type="entry name" value="Helicase_C"/>
    <property type="match status" value="1"/>
</dbReference>
<dbReference type="PANTHER" id="PTHR47959">
    <property type="entry name" value="ATP-DEPENDENT RNA HELICASE RHLE-RELATED"/>
    <property type="match status" value="1"/>
</dbReference>
<feature type="domain" description="Helicase ATP-binding" evidence="9">
    <location>
        <begin position="41"/>
        <end position="221"/>
    </location>
</feature>
<dbReference type="PROSITE" id="PS00039">
    <property type="entry name" value="DEAD_ATP_HELICASE"/>
    <property type="match status" value="1"/>
</dbReference>
<comment type="caution">
    <text evidence="12">The sequence shown here is derived from an EMBL/GenBank/DDBJ whole genome shotgun (WGS) entry which is preliminary data.</text>
</comment>
<dbReference type="InterPro" id="IPR001650">
    <property type="entry name" value="Helicase_C-like"/>
</dbReference>
<dbReference type="CDD" id="cd18787">
    <property type="entry name" value="SF2_C_DEAD"/>
    <property type="match status" value="1"/>
</dbReference>
<organism evidence="12 13">
    <name type="scientific">Collinsella ureilytica</name>
    <dbReference type="NCBI Taxonomy" id="2869515"/>
    <lineage>
        <taxon>Bacteria</taxon>
        <taxon>Bacillati</taxon>
        <taxon>Actinomycetota</taxon>
        <taxon>Coriobacteriia</taxon>
        <taxon>Coriobacteriales</taxon>
        <taxon>Coriobacteriaceae</taxon>
        <taxon>Collinsella</taxon>
    </lineage>
</organism>
<feature type="domain" description="Helicase C-terminal" evidence="10">
    <location>
        <begin position="248"/>
        <end position="392"/>
    </location>
</feature>
<dbReference type="InterPro" id="IPR011545">
    <property type="entry name" value="DEAD/DEAH_box_helicase_dom"/>
</dbReference>
<evidence type="ECO:0000256" key="1">
    <source>
        <dbReference type="ARBA" id="ARBA00022741"/>
    </source>
</evidence>
<reference evidence="12 13" key="1">
    <citation type="submission" date="2021-08" db="EMBL/GenBank/DDBJ databases">
        <title>Collinsella faecalis sp. nov. isolated from swine faeces.</title>
        <authorList>
            <person name="Oh B.S."/>
            <person name="Lee J.H."/>
        </authorList>
    </citation>
    <scope>NUCLEOTIDE SEQUENCE [LARGE SCALE GENOMIC DNA]</scope>
    <source>
        <strain evidence="12 13">AGMB00827</strain>
    </source>
</reference>
<keyword evidence="1 7" id="KW-0547">Nucleotide-binding</keyword>
<feature type="compositionally biased region" description="Basic residues" evidence="8">
    <location>
        <begin position="481"/>
        <end position="490"/>
    </location>
</feature>
<feature type="short sequence motif" description="Q motif" evidence="6">
    <location>
        <begin position="10"/>
        <end position="38"/>
    </location>
</feature>
<protein>
    <submittedName>
        <fullName evidence="12">DEAD/DEAH box helicase</fullName>
    </submittedName>
</protein>
<dbReference type="InterPro" id="IPR044742">
    <property type="entry name" value="DEAD/DEAH_RhlB"/>
</dbReference>
<accession>A0ABS7MIK0</accession>
<comment type="similarity">
    <text evidence="5 7">Belongs to the DEAD box helicase family.</text>
</comment>
<feature type="compositionally biased region" description="Basic and acidic residues" evidence="8">
    <location>
        <begin position="491"/>
        <end position="518"/>
    </location>
</feature>
<keyword evidence="2 7" id="KW-0378">Hydrolase</keyword>
<evidence type="ECO:0000313" key="13">
    <source>
        <dbReference type="Proteomes" id="UP000700908"/>
    </source>
</evidence>
<evidence type="ECO:0000313" key="12">
    <source>
        <dbReference type="EMBL" id="MBY4797077.1"/>
    </source>
</evidence>
<dbReference type="Gene3D" id="3.40.50.300">
    <property type="entry name" value="P-loop containing nucleotide triphosphate hydrolases"/>
    <property type="match status" value="2"/>
</dbReference>
<dbReference type="InterPro" id="IPR050079">
    <property type="entry name" value="DEAD_box_RNA_helicase"/>
</dbReference>
<evidence type="ECO:0000256" key="7">
    <source>
        <dbReference type="RuleBase" id="RU000492"/>
    </source>
</evidence>
<dbReference type="PROSITE" id="PS51195">
    <property type="entry name" value="Q_MOTIF"/>
    <property type="match status" value="1"/>
</dbReference>
<keyword evidence="13" id="KW-1185">Reference proteome</keyword>
<proteinExistence type="inferred from homology"/>
<sequence>MNQIDAPQALAFSELGLSAAMLAAVQDMGYERPTPVQAASIPEVLAGRDLLAAAQTGTGKTAAFLLPTLDRLPQIRAKRGQRRVHGAGPRMLVITPTRELAQQIDGVCRQISAHTGHRALTVVGGVSYNPQRSALQRGCDVLIATPGRLEDLIQQGAANLDEVQVLVLDEADRMLDMGFLPTVRRIVKTTPDDRQTLLFSATLDDAAVGSITDLVREPARVEIAPATSTAETVDQYVLPVSLEAKNGLITQVLHEFGASHVIVFCRTKRRADTVCRRLSRSGFSAAAIHGDRSQAQRERALRAFRDGRVDVLVATDVLARGIDVSDVSYVINFDVPEEPVDYIHRIGRTGRAGEEGWSVTFVTEQDIEDFFDIEALMGKTADLFSLEDRARLNLGEHPVFVDPARVPRDRVASKQEKKRRRDRIARKLAAKYGDDLPAGVHRRVAGSRKHIGKKDGGASVSQASSRHRRVSDEELAEASKPSRRKRSGRVRVREEEPRRSRERGASVDDRAAAKERIGRSRQRAGQKNRRVSEQAPYERGSLNSHTSRHRAKNRFTHTSEDQGSGKRSHKGSNRRGDNSSRGAERRGSHDWRNHDAPDERRGRRGGSPSQAAQTPTRRKRLGRRPGDGGGSGRR</sequence>
<evidence type="ECO:0000256" key="3">
    <source>
        <dbReference type="ARBA" id="ARBA00022806"/>
    </source>
</evidence>
<name>A0ABS7MIK0_9ACTN</name>
<dbReference type="InterPro" id="IPR014001">
    <property type="entry name" value="Helicase_ATP-bd"/>
</dbReference>
<feature type="compositionally biased region" description="Basic residues" evidence="8">
    <location>
        <begin position="519"/>
        <end position="529"/>
    </location>
</feature>
<evidence type="ECO:0000256" key="2">
    <source>
        <dbReference type="ARBA" id="ARBA00022801"/>
    </source>
</evidence>
<gene>
    <name evidence="12" type="ORF">K6V98_01695</name>
</gene>
<feature type="compositionally biased region" description="Basic residues" evidence="8">
    <location>
        <begin position="546"/>
        <end position="555"/>
    </location>
</feature>
<dbReference type="SUPFAM" id="SSF52540">
    <property type="entry name" value="P-loop containing nucleoside triphosphate hydrolases"/>
    <property type="match status" value="1"/>
</dbReference>
<keyword evidence="3 7" id="KW-0347">Helicase</keyword>
<dbReference type="RefSeq" id="WP_222198796.1">
    <property type="nucleotide sequence ID" value="NZ_JAIMFO010000004.1"/>
</dbReference>
<dbReference type="GO" id="GO:0004386">
    <property type="term" value="F:helicase activity"/>
    <property type="evidence" value="ECO:0007669"/>
    <property type="project" value="UniProtKB-KW"/>
</dbReference>
<dbReference type="InterPro" id="IPR000629">
    <property type="entry name" value="RNA-helicase_DEAD-box_CS"/>
</dbReference>
<feature type="compositionally biased region" description="Basic and acidic residues" evidence="8">
    <location>
        <begin position="574"/>
        <end position="601"/>
    </location>
</feature>
<dbReference type="InterPro" id="IPR014014">
    <property type="entry name" value="RNA_helicase_DEAD_Q_motif"/>
</dbReference>
<dbReference type="SMART" id="SM00490">
    <property type="entry name" value="HELICc"/>
    <property type="match status" value="1"/>
</dbReference>
<keyword evidence="4 7" id="KW-0067">ATP-binding</keyword>
<dbReference type="Proteomes" id="UP000700908">
    <property type="component" value="Unassembled WGS sequence"/>
</dbReference>
<dbReference type="PANTHER" id="PTHR47959:SF13">
    <property type="entry name" value="ATP-DEPENDENT RNA HELICASE RHLE"/>
    <property type="match status" value="1"/>
</dbReference>
<dbReference type="SMART" id="SM00487">
    <property type="entry name" value="DEXDc"/>
    <property type="match status" value="1"/>
</dbReference>
<evidence type="ECO:0000259" key="9">
    <source>
        <dbReference type="PROSITE" id="PS51192"/>
    </source>
</evidence>
<evidence type="ECO:0000259" key="10">
    <source>
        <dbReference type="PROSITE" id="PS51194"/>
    </source>
</evidence>
<dbReference type="EMBL" id="JAIMFO010000004">
    <property type="protein sequence ID" value="MBY4797077.1"/>
    <property type="molecule type" value="Genomic_DNA"/>
</dbReference>
<feature type="compositionally biased region" description="Basic residues" evidence="8">
    <location>
        <begin position="440"/>
        <end position="452"/>
    </location>
</feature>
<dbReference type="InterPro" id="IPR027417">
    <property type="entry name" value="P-loop_NTPase"/>
</dbReference>
<evidence type="ECO:0000256" key="8">
    <source>
        <dbReference type="SAM" id="MobiDB-lite"/>
    </source>
</evidence>
<evidence type="ECO:0000259" key="11">
    <source>
        <dbReference type="PROSITE" id="PS51195"/>
    </source>
</evidence>
<dbReference type="PROSITE" id="PS51194">
    <property type="entry name" value="HELICASE_CTER"/>
    <property type="match status" value="1"/>
</dbReference>
<evidence type="ECO:0000256" key="6">
    <source>
        <dbReference type="PROSITE-ProRule" id="PRU00552"/>
    </source>
</evidence>
<feature type="region of interest" description="Disordered" evidence="8">
    <location>
        <begin position="439"/>
        <end position="634"/>
    </location>
</feature>
<feature type="domain" description="DEAD-box RNA helicase Q" evidence="11">
    <location>
        <begin position="10"/>
        <end position="38"/>
    </location>
</feature>
<evidence type="ECO:0000256" key="5">
    <source>
        <dbReference type="ARBA" id="ARBA00038437"/>
    </source>
</evidence>
<dbReference type="Pfam" id="PF00270">
    <property type="entry name" value="DEAD"/>
    <property type="match status" value="1"/>
</dbReference>
<dbReference type="CDD" id="cd00268">
    <property type="entry name" value="DEADc"/>
    <property type="match status" value="1"/>
</dbReference>